<protein>
    <submittedName>
        <fullName evidence="1">Uncharacterized protein</fullName>
    </submittedName>
</protein>
<proteinExistence type="predicted"/>
<feature type="non-terminal residue" evidence="1">
    <location>
        <position position="107"/>
    </location>
</feature>
<keyword evidence="2" id="KW-1185">Reference proteome</keyword>
<dbReference type="Proteomes" id="UP000823775">
    <property type="component" value="Unassembled WGS sequence"/>
</dbReference>
<evidence type="ECO:0000313" key="2">
    <source>
        <dbReference type="Proteomes" id="UP000823775"/>
    </source>
</evidence>
<accession>A0ABS8VDM3</accession>
<comment type="caution">
    <text evidence="1">The sequence shown here is derived from an EMBL/GenBank/DDBJ whole genome shotgun (WGS) entry which is preliminary data.</text>
</comment>
<sequence length="107" mass="12476">MMFAVVDAFIKIHARARKVQTPKVDIFRRQNGAMWPGAKEKGRCCRKYPMNGRQKPSPRVSTRQVRCPLEIKERFVGVINGDWGRLDQPLKEYIEGTRVKSRLDFLD</sequence>
<organism evidence="1 2">
    <name type="scientific">Datura stramonium</name>
    <name type="common">Jimsonweed</name>
    <name type="synonym">Common thornapple</name>
    <dbReference type="NCBI Taxonomy" id="4076"/>
    <lineage>
        <taxon>Eukaryota</taxon>
        <taxon>Viridiplantae</taxon>
        <taxon>Streptophyta</taxon>
        <taxon>Embryophyta</taxon>
        <taxon>Tracheophyta</taxon>
        <taxon>Spermatophyta</taxon>
        <taxon>Magnoliopsida</taxon>
        <taxon>eudicotyledons</taxon>
        <taxon>Gunneridae</taxon>
        <taxon>Pentapetalae</taxon>
        <taxon>asterids</taxon>
        <taxon>lamiids</taxon>
        <taxon>Solanales</taxon>
        <taxon>Solanaceae</taxon>
        <taxon>Solanoideae</taxon>
        <taxon>Datureae</taxon>
        <taxon>Datura</taxon>
    </lineage>
</organism>
<evidence type="ECO:0000313" key="1">
    <source>
        <dbReference type="EMBL" id="MCD9644577.1"/>
    </source>
</evidence>
<gene>
    <name evidence="1" type="ORF">HAX54_032929</name>
</gene>
<dbReference type="EMBL" id="JACEIK010004201">
    <property type="protein sequence ID" value="MCD9644577.1"/>
    <property type="molecule type" value="Genomic_DNA"/>
</dbReference>
<reference evidence="1 2" key="1">
    <citation type="journal article" date="2021" name="BMC Genomics">
        <title>Datura genome reveals duplications of psychoactive alkaloid biosynthetic genes and high mutation rate following tissue culture.</title>
        <authorList>
            <person name="Rajewski A."/>
            <person name="Carter-House D."/>
            <person name="Stajich J."/>
            <person name="Litt A."/>
        </authorList>
    </citation>
    <scope>NUCLEOTIDE SEQUENCE [LARGE SCALE GENOMIC DNA]</scope>
    <source>
        <strain evidence="1">AR-01</strain>
    </source>
</reference>
<name>A0ABS8VDM3_DATST</name>